<evidence type="ECO:0000256" key="4">
    <source>
        <dbReference type="ARBA" id="ARBA00022679"/>
    </source>
</evidence>
<keyword evidence="4 8" id="KW-0808">Transferase</keyword>
<proteinExistence type="predicted"/>
<dbReference type="SUPFAM" id="SSF47384">
    <property type="entry name" value="Homodimeric domain of signal transducing histidine kinase"/>
    <property type="match status" value="1"/>
</dbReference>
<dbReference type="InterPro" id="IPR000014">
    <property type="entry name" value="PAS"/>
</dbReference>
<evidence type="ECO:0000313" key="8">
    <source>
        <dbReference type="EMBL" id="ABD26441.1"/>
    </source>
</evidence>
<dbReference type="CDD" id="cd00082">
    <property type="entry name" value="HisKA"/>
    <property type="match status" value="1"/>
</dbReference>
<comment type="catalytic activity">
    <reaction evidence="1">
        <text>ATP + protein L-histidine = ADP + protein N-phospho-L-histidine.</text>
        <dbReference type="EC" id="2.7.13.3"/>
    </reaction>
</comment>
<dbReference type="AlphaFoldDB" id="Q2G6T2"/>
<dbReference type="InterPro" id="IPR003661">
    <property type="entry name" value="HisK_dim/P_dom"/>
</dbReference>
<dbReference type="Pfam" id="PF02518">
    <property type="entry name" value="HATPase_c"/>
    <property type="match status" value="1"/>
</dbReference>
<dbReference type="InterPro" id="IPR004358">
    <property type="entry name" value="Sig_transdc_His_kin-like_C"/>
</dbReference>
<dbReference type="SMART" id="SM00388">
    <property type="entry name" value="HisKA"/>
    <property type="match status" value="1"/>
</dbReference>
<dbReference type="Pfam" id="PF12860">
    <property type="entry name" value="PAS_7"/>
    <property type="match status" value="2"/>
</dbReference>
<keyword evidence="5 8" id="KW-0418">Kinase</keyword>
<dbReference type="InterPro" id="IPR035965">
    <property type="entry name" value="PAS-like_dom_sf"/>
</dbReference>
<dbReference type="PANTHER" id="PTHR43711:SF1">
    <property type="entry name" value="HISTIDINE KINASE 1"/>
    <property type="match status" value="1"/>
</dbReference>
<keyword evidence="9" id="KW-1185">Reference proteome</keyword>
<dbReference type="Pfam" id="PF00512">
    <property type="entry name" value="HisKA"/>
    <property type="match status" value="1"/>
</dbReference>
<dbReference type="SUPFAM" id="SSF55874">
    <property type="entry name" value="ATPase domain of HSP90 chaperone/DNA topoisomerase II/histidine kinase"/>
    <property type="match status" value="1"/>
</dbReference>
<dbReference type="InterPro" id="IPR050736">
    <property type="entry name" value="Sensor_HK_Regulatory"/>
</dbReference>
<dbReference type="eggNOG" id="COG0642">
    <property type="taxonomic scope" value="Bacteria"/>
</dbReference>
<dbReference type="GO" id="GO:0000155">
    <property type="term" value="F:phosphorelay sensor kinase activity"/>
    <property type="evidence" value="ECO:0007669"/>
    <property type="project" value="InterPro"/>
</dbReference>
<accession>Q2G6T2</accession>
<gene>
    <name evidence="8" type="ordered locus">Saro_2002</name>
</gene>
<dbReference type="SUPFAM" id="SSF55785">
    <property type="entry name" value="PYP-like sensor domain (PAS domain)"/>
    <property type="match status" value="2"/>
</dbReference>
<keyword evidence="3" id="KW-0597">Phosphoprotein</keyword>
<dbReference type="STRING" id="279238.Saro_2002"/>
<evidence type="ECO:0000256" key="3">
    <source>
        <dbReference type="ARBA" id="ARBA00022553"/>
    </source>
</evidence>
<dbReference type="InterPro" id="IPR036890">
    <property type="entry name" value="HATPase_C_sf"/>
</dbReference>
<evidence type="ECO:0000313" key="9">
    <source>
        <dbReference type="Proteomes" id="UP000009134"/>
    </source>
</evidence>
<evidence type="ECO:0000256" key="5">
    <source>
        <dbReference type="ARBA" id="ARBA00022777"/>
    </source>
</evidence>
<reference evidence="9" key="1">
    <citation type="submission" date="2006-01" db="EMBL/GenBank/DDBJ databases">
        <title>Complete sequence of Novosphingobium aromaticivorans DSM 12444.</title>
        <authorList>
            <consortium name="US DOE Joint Genome Institute"/>
            <person name="Copeland A."/>
            <person name="Lucas S."/>
            <person name="Lapidus A."/>
            <person name="Barry K."/>
            <person name="Detter J.C."/>
            <person name="Glavina T."/>
            <person name="Hammon N."/>
            <person name="Israni S."/>
            <person name="Pitluck S."/>
            <person name="Chain P."/>
            <person name="Malfatti S."/>
            <person name="Shin M."/>
            <person name="Vergez L."/>
            <person name="Schmutz J."/>
            <person name="Larimer F."/>
            <person name="Land M."/>
            <person name="Kyrpides N."/>
            <person name="Ivanova N."/>
            <person name="Fredrickson J."/>
            <person name="Balkwill D."/>
            <person name="Romine M.F."/>
            <person name="Richardson P."/>
        </authorList>
    </citation>
    <scope>NUCLEOTIDE SEQUENCE [LARGE SCALE GENOMIC DNA]</scope>
    <source>
        <strain evidence="9">ATCC 700278 / DSM 12444 / CCUG 56034 / CIP 105152 / NBRC 16084 / F199</strain>
    </source>
</reference>
<sequence length="782" mass="85570">MPLLNQTALVLIGLLLAAWTVGAGWLVLDARRRARRGEALQRQARRLARMVDESPALPLLVRADGRIEGPARLALWLGFEAMPGYLSELDAGDHGLDEVELARLGDAVRRAQKTGTPFRMALTPRGGSRSLCAQGHLADPQVSPGGAALVWFFDVSESEEELVALRAETRKAKSDFAGLSGLIEAAPLPMWFRGPDLRLRLVNSAYVAAVGAESADQVIAQGIELIEPVEGLSAAQVARQAHSRKVSIERSLLATIKGQRRAVRVTDLPLGDEGVAGYVVDIEEMEELIRQFRRFREAQREMLDTLSAGIAQFDEKRNLVFANQPFLRIFSVPQAWVVDTPPFDRVLDRMRDAGRLPEVRDFPEWRRERQGWFLAREPIEEPWHLSDGTHLRVVGQPMPDGGLLMIFEDRTEQLQLSATRDTLLRTRTATFDNLFESLAVFAPDGRLQLWNRRFAADWGLDEEFLATHPRADVLLSRIADQLKRPAQVGTVAQVIQGATLERKQRSGRLALADGRHLALAGVPLPDGNGLLTVLDITDSQKAEAALRERNAALVEADAVKTRFIANMSYEFRTPLTSIGGFAELLQSGIAGDLTEQQNEYVEAILTSVERLGEQIENVLDLSQSEAGTLPLAQEPVEIFPLLTDVVTERTERLAGAGITLDLRGDRSAGMVTGDARRLRRAFGQLIDNAIAATPEGGRILVEASRKKGGALQVVVSDNGRGMEPAVLARALDGLKVSADGKAVERRQGLGLPLVRQLVEAHGGNLELMSEPGLGTSAIVMLP</sequence>
<dbReference type="Gene3D" id="3.30.565.10">
    <property type="entry name" value="Histidine kinase-like ATPase, C-terminal domain"/>
    <property type="match status" value="1"/>
</dbReference>
<organism evidence="8 9">
    <name type="scientific">Novosphingobium aromaticivorans (strain ATCC 700278 / DSM 12444 / CCUG 56034 / CIP 105152 / NBRC 16084 / F199)</name>
    <dbReference type="NCBI Taxonomy" id="279238"/>
    <lineage>
        <taxon>Bacteria</taxon>
        <taxon>Pseudomonadati</taxon>
        <taxon>Pseudomonadota</taxon>
        <taxon>Alphaproteobacteria</taxon>
        <taxon>Sphingomonadales</taxon>
        <taxon>Sphingomonadaceae</taxon>
        <taxon>Novosphingobium</taxon>
    </lineage>
</organism>
<dbReference type="Proteomes" id="UP000009134">
    <property type="component" value="Chromosome"/>
</dbReference>
<dbReference type="Gene3D" id="1.10.287.130">
    <property type="match status" value="1"/>
</dbReference>
<dbReference type="RefSeq" id="WP_011445650.1">
    <property type="nucleotide sequence ID" value="NC_007794.1"/>
</dbReference>
<evidence type="ECO:0000256" key="1">
    <source>
        <dbReference type="ARBA" id="ARBA00000085"/>
    </source>
</evidence>
<dbReference type="EMBL" id="CP000248">
    <property type="protein sequence ID" value="ABD26441.1"/>
    <property type="molecule type" value="Genomic_DNA"/>
</dbReference>
<dbReference type="HOGENOM" id="CLU_018130_0_0_5"/>
<keyword evidence="6" id="KW-0902">Two-component regulatory system</keyword>
<dbReference type="SMART" id="SM00387">
    <property type="entry name" value="HATPase_c"/>
    <property type="match status" value="1"/>
</dbReference>
<dbReference type="PROSITE" id="PS50109">
    <property type="entry name" value="HIS_KIN"/>
    <property type="match status" value="1"/>
</dbReference>
<dbReference type="SMART" id="SM00091">
    <property type="entry name" value="PAS"/>
    <property type="match status" value="3"/>
</dbReference>
<dbReference type="Gene3D" id="3.30.450.20">
    <property type="entry name" value="PAS domain"/>
    <property type="match status" value="2"/>
</dbReference>
<dbReference type="CDD" id="cd00075">
    <property type="entry name" value="HATPase"/>
    <property type="match status" value="1"/>
</dbReference>
<dbReference type="EC" id="2.7.13.3" evidence="2"/>
<evidence type="ECO:0000256" key="6">
    <source>
        <dbReference type="ARBA" id="ARBA00023012"/>
    </source>
</evidence>
<dbReference type="PANTHER" id="PTHR43711">
    <property type="entry name" value="TWO-COMPONENT HISTIDINE KINASE"/>
    <property type="match status" value="1"/>
</dbReference>
<feature type="domain" description="Histidine kinase" evidence="7">
    <location>
        <begin position="566"/>
        <end position="782"/>
    </location>
</feature>
<dbReference type="InterPro" id="IPR005467">
    <property type="entry name" value="His_kinase_dom"/>
</dbReference>
<dbReference type="InterPro" id="IPR003594">
    <property type="entry name" value="HATPase_dom"/>
</dbReference>
<evidence type="ECO:0000259" key="7">
    <source>
        <dbReference type="PROSITE" id="PS50109"/>
    </source>
</evidence>
<protein>
    <recommendedName>
        <fullName evidence="2">histidine kinase</fullName>
        <ecNumber evidence="2">2.7.13.3</ecNumber>
    </recommendedName>
</protein>
<dbReference type="PRINTS" id="PR00344">
    <property type="entry name" value="BCTRLSENSOR"/>
</dbReference>
<evidence type="ECO:0000256" key="2">
    <source>
        <dbReference type="ARBA" id="ARBA00012438"/>
    </source>
</evidence>
<name>Q2G6T2_NOVAD</name>
<dbReference type="KEGG" id="nar:Saro_2002"/>
<dbReference type="InterPro" id="IPR036097">
    <property type="entry name" value="HisK_dim/P_sf"/>
</dbReference>